<dbReference type="Pfam" id="PF02830">
    <property type="entry name" value="V4R"/>
    <property type="match status" value="1"/>
</dbReference>
<name>A0A497JI97_9ARCH</name>
<dbReference type="PANTHER" id="PTHR35090">
    <property type="entry name" value="DNA-DIRECTED RNA POLYMERASE SUBUNIT I"/>
    <property type="match status" value="1"/>
</dbReference>
<dbReference type="EMBL" id="QMWP01000008">
    <property type="protein sequence ID" value="RLG71141.1"/>
    <property type="molecule type" value="Genomic_DNA"/>
</dbReference>
<dbReference type="InterPro" id="IPR024096">
    <property type="entry name" value="NO_sig/Golgi_transp_ligand-bd"/>
</dbReference>
<protein>
    <recommendedName>
        <fullName evidence="1">4-vinyl reductase 4VR domain-containing protein</fullName>
    </recommendedName>
</protein>
<organism evidence="2 3">
    <name type="scientific">Candidatus Iainarchaeum sp</name>
    <dbReference type="NCBI Taxonomy" id="3101447"/>
    <lineage>
        <taxon>Archaea</taxon>
        <taxon>Candidatus Iainarchaeota</taxon>
        <taxon>Candidatus Iainarchaeia</taxon>
        <taxon>Candidatus Iainarchaeales</taxon>
        <taxon>Candidatus Iainarchaeaceae</taxon>
        <taxon>Candidatus Iainarchaeum</taxon>
    </lineage>
</organism>
<evidence type="ECO:0000313" key="2">
    <source>
        <dbReference type="EMBL" id="RLG71141.1"/>
    </source>
</evidence>
<evidence type="ECO:0000313" key="3">
    <source>
        <dbReference type="Proteomes" id="UP000278031"/>
    </source>
</evidence>
<gene>
    <name evidence="2" type="ORF">DRO04_00440</name>
</gene>
<dbReference type="Proteomes" id="UP000278031">
    <property type="component" value="Unassembled WGS sequence"/>
</dbReference>
<dbReference type="InterPro" id="IPR004096">
    <property type="entry name" value="V4R"/>
</dbReference>
<reference evidence="2 3" key="1">
    <citation type="submission" date="2018-06" db="EMBL/GenBank/DDBJ databases">
        <title>Extensive metabolic versatility and redundancy in microbially diverse, dynamic hydrothermal sediments.</title>
        <authorList>
            <person name="Dombrowski N."/>
            <person name="Teske A."/>
            <person name="Baker B.J."/>
        </authorList>
    </citation>
    <scope>NUCLEOTIDE SEQUENCE [LARGE SCALE GENOMIC DNA]</scope>
    <source>
        <strain evidence="2">B51_G17</strain>
    </source>
</reference>
<dbReference type="SUPFAM" id="SSF111126">
    <property type="entry name" value="Ligand-binding domain in the NO signalling and Golgi transport"/>
    <property type="match status" value="1"/>
</dbReference>
<dbReference type="Gene3D" id="3.30.1380.20">
    <property type="entry name" value="Trafficking protein particle complex subunit 3"/>
    <property type="match status" value="1"/>
</dbReference>
<dbReference type="AlphaFoldDB" id="A0A497JI97"/>
<sequence length="257" mass="29105">MRANSFLYSLGRPIDTKKIKLADMKIIPHTNFLFGKFGKLGILIMPNGYIRTFSTDPETSIEELSGIAALKVQQIANALKTKLKLRIKPEEVALSKIVEELNLSSIQRILETRNKEIYEKFHLFLKLKFSVKELLGTFNEERVLAMVGLFLGRSIVKKAAPKSIDKLLTSVAKFFKKENLGFVKFEKISPTKFNATIEGCIYAGLPPVNEPYCELERTILRGAFEEFIKSPNIAVRETECWGLGQTHCKFEITITAL</sequence>
<accession>A0A497JI97</accession>
<dbReference type="SMART" id="SM00989">
    <property type="entry name" value="V4R"/>
    <property type="match status" value="1"/>
</dbReference>
<comment type="caution">
    <text evidence="2">The sequence shown here is derived from an EMBL/GenBank/DDBJ whole genome shotgun (WGS) entry which is preliminary data.</text>
</comment>
<feature type="domain" description="4-vinyl reductase 4VR" evidence="1">
    <location>
        <begin position="192"/>
        <end position="254"/>
    </location>
</feature>
<proteinExistence type="predicted"/>
<dbReference type="PANTHER" id="PTHR35090:SF2">
    <property type="entry name" value="ARSR FAMILY TRANSCRIPTIONAL REGULATOR"/>
    <property type="match status" value="1"/>
</dbReference>
<evidence type="ECO:0000259" key="1">
    <source>
        <dbReference type="SMART" id="SM00989"/>
    </source>
</evidence>